<name>A0A7W6BPF5_9HYPH</name>
<evidence type="ECO:0000313" key="2">
    <source>
        <dbReference type="Proteomes" id="UP000531216"/>
    </source>
</evidence>
<organism evidence="1 2">
    <name type="scientific">Aureimonas phyllosphaerae</name>
    <dbReference type="NCBI Taxonomy" id="1166078"/>
    <lineage>
        <taxon>Bacteria</taxon>
        <taxon>Pseudomonadati</taxon>
        <taxon>Pseudomonadota</taxon>
        <taxon>Alphaproteobacteria</taxon>
        <taxon>Hyphomicrobiales</taxon>
        <taxon>Aurantimonadaceae</taxon>
        <taxon>Aureimonas</taxon>
    </lineage>
</organism>
<dbReference type="RefSeq" id="WP_090960646.1">
    <property type="nucleotide sequence ID" value="NZ_FOOA01000003.1"/>
</dbReference>
<dbReference type="Proteomes" id="UP000531216">
    <property type="component" value="Unassembled WGS sequence"/>
</dbReference>
<proteinExistence type="predicted"/>
<evidence type="ECO:0000313" key="1">
    <source>
        <dbReference type="EMBL" id="MBB3935633.1"/>
    </source>
</evidence>
<dbReference type="OrthoDB" id="7907231at2"/>
<keyword evidence="2" id="KW-1185">Reference proteome</keyword>
<dbReference type="EMBL" id="JACIDO010000003">
    <property type="protein sequence ID" value="MBB3935633.1"/>
    <property type="molecule type" value="Genomic_DNA"/>
</dbReference>
<protein>
    <recommendedName>
        <fullName evidence="3">DUF2267 domain-containing protein</fullName>
    </recommendedName>
</protein>
<comment type="caution">
    <text evidence="1">The sequence shown here is derived from an EMBL/GenBank/DDBJ whole genome shotgun (WGS) entry which is preliminary data.</text>
</comment>
<evidence type="ECO:0008006" key="3">
    <source>
        <dbReference type="Google" id="ProtNLM"/>
    </source>
</evidence>
<dbReference type="AlphaFoldDB" id="A0A7W6BPF5"/>
<accession>A0A7W6BPF5</accession>
<reference evidence="1 2" key="1">
    <citation type="submission" date="2020-08" db="EMBL/GenBank/DDBJ databases">
        <title>Genomic Encyclopedia of Type Strains, Phase IV (KMG-IV): sequencing the most valuable type-strain genomes for metagenomic binning, comparative biology and taxonomic classification.</title>
        <authorList>
            <person name="Goeker M."/>
        </authorList>
    </citation>
    <scope>NUCLEOTIDE SEQUENCE [LARGE SCALE GENOMIC DNA]</scope>
    <source>
        <strain evidence="1 2">DSM 25024</strain>
    </source>
</reference>
<gene>
    <name evidence="1" type="ORF">GGR05_001777</name>
</gene>
<sequence>MTELWDRIAASAETDADTAKTAVGHILSYMQSESSDPAVAKMIAETPGATDAMAASGESDYSGGIMALGAKLMGLGLDMGQIRSAAEELVAYSKSTAGEDTVNQAIQSVPTLAPFV</sequence>